<evidence type="ECO:0000313" key="8">
    <source>
        <dbReference type="Proteomes" id="UP000251995"/>
    </source>
</evidence>
<dbReference type="GO" id="GO:0033228">
    <property type="term" value="P:cysteine export across plasma membrane"/>
    <property type="evidence" value="ECO:0007669"/>
    <property type="project" value="TreeGrafter"/>
</dbReference>
<keyword evidence="3 6" id="KW-0812">Transmembrane</keyword>
<feature type="transmembrane region" description="Helical" evidence="6">
    <location>
        <begin position="137"/>
        <end position="164"/>
    </location>
</feature>
<feature type="transmembrane region" description="Helical" evidence="6">
    <location>
        <begin position="176"/>
        <end position="192"/>
    </location>
</feature>
<reference evidence="7 8" key="1">
    <citation type="submission" date="2017-12" db="EMBL/GenBank/DDBJ databases">
        <title>The whole genome sequence of the Acidipropionibacterium virtanenii sp. nov. type strain JS278.</title>
        <authorList>
            <person name="Laine P."/>
            <person name="Deptula P."/>
            <person name="Varmanen P."/>
            <person name="Auvinen P."/>
        </authorList>
    </citation>
    <scope>NUCLEOTIDE SEQUENCE [LARGE SCALE GENOMIC DNA]</scope>
    <source>
        <strain evidence="7 8">JS278</strain>
    </source>
</reference>
<dbReference type="OrthoDB" id="3175972at2"/>
<evidence type="ECO:0000256" key="3">
    <source>
        <dbReference type="ARBA" id="ARBA00022692"/>
    </source>
</evidence>
<evidence type="ECO:0000256" key="1">
    <source>
        <dbReference type="ARBA" id="ARBA00004651"/>
    </source>
</evidence>
<feature type="transmembrane region" description="Helical" evidence="6">
    <location>
        <begin position="109"/>
        <end position="131"/>
    </location>
</feature>
<dbReference type="AlphaFoldDB" id="A0A344UUN0"/>
<dbReference type="EMBL" id="CP025198">
    <property type="protein sequence ID" value="AXE38978.1"/>
    <property type="molecule type" value="Genomic_DNA"/>
</dbReference>
<evidence type="ECO:0000256" key="5">
    <source>
        <dbReference type="ARBA" id="ARBA00023136"/>
    </source>
</evidence>
<keyword evidence="2" id="KW-1003">Cell membrane</keyword>
<gene>
    <name evidence="7" type="primary">eamB</name>
    <name evidence="7" type="ORF">JS278_01819</name>
</gene>
<dbReference type="KEGG" id="acij:JS278_01819"/>
<dbReference type="RefSeq" id="WP_114044901.1">
    <property type="nucleotide sequence ID" value="NZ_CP025198.1"/>
</dbReference>
<protein>
    <submittedName>
        <fullName evidence="7">Cysteine/O-acetylserine efflux protein</fullName>
    </submittedName>
</protein>
<dbReference type="Proteomes" id="UP000251995">
    <property type="component" value="Chromosome"/>
</dbReference>
<proteinExistence type="predicted"/>
<keyword evidence="4 6" id="KW-1133">Transmembrane helix</keyword>
<dbReference type="GO" id="GO:0015171">
    <property type="term" value="F:amino acid transmembrane transporter activity"/>
    <property type="evidence" value="ECO:0007669"/>
    <property type="project" value="TreeGrafter"/>
</dbReference>
<keyword evidence="5 6" id="KW-0472">Membrane</keyword>
<dbReference type="InterPro" id="IPR001123">
    <property type="entry name" value="LeuE-type"/>
</dbReference>
<feature type="transmembrane region" description="Helical" evidence="6">
    <location>
        <begin position="6"/>
        <end position="27"/>
    </location>
</feature>
<dbReference type="Pfam" id="PF01810">
    <property type="entry name" value="LysE"/>
    <property type="match status" value="1"/>
</dbReference>
<evidence type="ECO:0000256" key="4">
    <source>
        <dbReference type="ARBA" id="ARBA00022989"/>
    </source>
</evidence>
<comment type="subcellular location">
    <subcellularLocation>
        <location evidence="1">Cell membrane</location>
        <topology evidence="1">Multi-pass membrane protein</topology>
    </subcellularLocation>
</comment>
<feature type="transmembrane region" description="Helical" evidence="6">
    <location>
        <begin position="39"/>
        <end position="59"/>
    </location>
</feature>
<dbReference type="PANTHER" id="PTHR30086:SF20">
    <property type="entry name" value="ARGININE EXPORTER PROTEIN ARGO-RELATED"/>
    <property type="match status" value="1"/>
</dbReference>
<dbReference type="PANTHER" id="PTHR30086">
    <property type="entry name" value="ARGININE EXPORTER PROTEIN ARGO"/>
    <property type="match status" value="1"/>
</dbReference>
<sequence length="193" mass="20752">MNWWAFLIYTAVMAFTPGPNNLVAFDVARRTGMRSARRLLQGLAAGFLVIDAVVVVAASVLDNRLDQIEPWLKMLGTAYLLYLAWATVHPGAHHSADASGMNGLFARGLLVNLTNVKVLLFFLVGLTGYLVPETGSITGAAAVSLVMPLTCCVSNLVWAQAGSLLCSWLARHRRDADLVIAILLAGCAVTLWL</sequence>
<evidence type="ECO:0000313" key="7">
    <source>
        <dbReference type="EMBL" id="AXE38978.1"/>
    </source>
</evidence>
<dbReference type="GO" id="GO:0005886">
    <property type="term" value="C:plasma membrane"/>
    <property type="evidence" value="ECO:0007669"/>
    <property type="project" value="UniProtKB-SubCell"/>
</dbReference>
<accession>A0A344UUN0</accession>
<organism evidence="7 8">
    <name type="scientific">Acidipropionibacterium virtanenii</name>
    <dbReference type="NCBI Taxonomy" id="2057246"/>
    <lineage>
        <taxon>Bacteria</taxon>
        <taxon>Bacillati</taxon>
        <taxon>Actinomycetota</taxon>
        <taxon>Actinomycetes</taxon>
        <taxon>Propionibacteriales</taxon>
        <taxon>Propionibacteriaceae</taxon>
        <taxon>Acidipropionibacterium</taxon>
    </lineage>
</organism>
<name>A0A344UUN0_9ACTN</name>
<keyword evidence="8" id="KW-1185">Reference proteome</keyword>
<evidence type="ECO:0000256" key="2">
    <source>
        <dbReference type="ARBA" id="ARBA00022475"/>
    </source>
</evidence>
<evidence type="ECO:0000256" key="6">
    <source>
        <dbReference type="SAM" id="Phobius"/>
    </source>
</evidence>
<feature type="transmembrane region" description="Helical" evidence="6">
    <location>
        <begin position="71"/>
        <end position="88"/>
    </location>
</feature>